<evidence type="ECO:0000313" key="2">
    <source>
        <dbReference type="EMBL" id="EAC5550254.1"/>
    </source>
</evidence>
<reference evidence="2 3" key="1">
    <citation type="submission" date="2018-06" db="EMBL/GenBank/DDBJ databases">
        <authorList>
            <consortium name="GenomeTrakr: Next Generation Sequencing Network for Food Pathogen Tracability"/>
        </authorList>
    </citation>
    <scope>NUCLEOTIDE SEQUENCE [LARGE SCALE GENOMIC DNA]</scope>
    <source>
        <strain evidence="2 3">FDA00007096</strain>
    </source>
</reference>
<protein>
    <submittedName>
        <fullName evidence="2">Uncharacterized protein</fullName>
    </submittedName>
</protein>
<evidence type="ECO:0000256" key="1">
    <source>
        <dbReference type="SAM" id="MobiDB-lite"/>
    </source>
</evidence>
<dbReference type="Proteomes" id="UP000365297">
    <property type="component" value="Unassembled WGS sequence"/>
</dbReference>
<feature type="region of interest" description="Disordered" evidence="1">
    <location>
        <begin position="35"/>
        <end position="73"/>
    </location>
</feature>
<feature type="compositionally biased region" description="Basic and acidic residues" evidence="1">
    <location>
        <begin position="53"/>
        <end position="73"/>
    </location>
</feature>
<dbReference type="AlphaFoldDB" id="A0A9P1SUM5"/>
<name>A0A9P1SUM5_LISMN</name>
<dbReference type="EMBL" id="AAAIXK010000003">
    <property type="protein sequence ID" value="EAC5550254.1"/>
    <property type="molecule type" value="Genomic_DNA"/>
</dbReference>
<proteinExistence type="predicted"/>
<organism evidence="2 3">
    <name type="scientific">Listeria monocytogenes</name>
    <dbReference type="NCBI Taxonomy" id="1639"/>
    <lineage>
        <taxon>Bacteria</taxon>
        <taxon>Bacillati</taxon>
        <taxon>Bacillota</taxon>
        <taxon>Bacilli</taxon>
        <taxon>Bacillales</taxon>
        <taxon>Listeriaceae</taxon>
        <taxon>Listeria</taxon>
    </lineage>
</organism>
<feature type="region of interest" description="Disordered" evidence="1">
    <location>
        <begin position="133"/>
        <end position="152"/>
    </location>
</feature>
<accession>A0A9P1SUM5</accession>
<gene>
    <name evidence="2" type="ORF">ARY78_07425</name>
</gene>
<comment type="caution">
    <text evidence="2">The sequence shown here is derived from an EMBL/GenBank/DDBJ whole genome shotgun (WGS) entry which is preliminary data.</text>
</comment>
<evidence type="ECO:0000313" key="3">
    <source>
        <dbReference type="Proteomes" id="UP000365297"/>
    </source>
</evidence>
<sequence length="204" mass="22745">MEINIKITSAEDALQAQKVFAALAGSAVITETAQKVVEPKAPAPKKNSNKKAKAADAEKVEKTVSTEQVESKEELNDLYKELQEVVGRLPNGKNNKKLKQFIVREFNLPNVGRLEEAHYSKVIEYASTLLEDAEPKQQTEQQEEVEESAERKVTKAELERTVYNLVNAGKREELRKTLDELGAAKISSLDESDYVKAMEALEAL</sequence>